<keyword evidence="4 7" id="KW-0547">Nucleotide-binding</keyword>
<dbReference type="NCBIfam" id="TIGR01499">
    <property type="entry name" value="folC"/>
    <property type="match status" value="1"/>
</dbReference>
<dbReference type="EMBL" id="CP000552">
    <property type="protein sequence ID" value="ABM72670.1"/>
    <property type="molecule type" value="Genomic_DNA"/>
</dbReference>
<dbReference type="Gene3D" id="3.90.190.20">
    <property type="entry name" value="Mur ligase, C-terminal domain"/>
    <property type="match status" value="1"/>
</dbReference>
<comment type="similarity">
    <text evidence="1 7">Belongs to the folylpolyglutamate synthase family.</text>
</comment>
<dbReference type="PANTHER" id="PTHR11136">
    <property type="entry name" value="FOLYLPOLYGLUTAMATE SYNTHASE-RELATED"/>
    <property type="match status" value="1"/>
</dbReference>
<evidence type="ECO:0000313" key="10">
    <source>
        <dbReference type="Proteomes" id="UP000001589"/>
    </source>
</evidence>
<evidence type="ECO:0000259" key="8">
    <source>
        <dbReference type="Pfam" id="PF08245"/>
    </source>
</evidence>
<dbReference type="Pfam" id="PF08245">
    <property type="entry name" value="Mur_ligase_M"/>
    <property type="match status" value="1"/>
</dbReference>
<reference evidence="9 10" key="1">
    <citation type="journal article" date="2007" name="PLoS Genet.">
        <title>Patterns and implications of gene gain and loss in the evolution of Prochlorococcus.</title>
        <authorList>
            <person name="Kettler G.C."/>
            <person name="Martiny A.C."/>
            <person name="Huang K."/>
            <person name="Zucker J."/>
            <person name="Coleman M.L."/>
            <person name="Rodrigue S."/>
            <person name="Chen F."/>
            <person name="Lapidus A."/>
            <person name="Ferriera S."/>
            <person name="Johnson J."/>
            <person name="Steglich C."/>
            <person name="Church G.M."/>
            <person name="Richardson P."/>
            <person name="Chisholm S.W."/>
        </authorList>
    </citation>
    <scope>NUCLEOTIDE SEQUENCE [LARGE SCALE GENOMIC DNA]</scope>
    <source>
        <strain evidence="9 10">MIT 9515</strain>
    </source>
</reference>
<organism evidence="9 10">
    <name type="scientific">Prochlorococcus marinus (strain MIT 9515)</name>
    <dbReference type="NCBI Taxonomy" id="167542"/>
    <lineage>
        <taxon>Bacteria</taxon>
        <taxon>Bacillati</taxon>
        <taxon>Cyanobacteriota</taxon>
        <taxon>Cyanophyceae</taxon>
        <taxon>Synechococcales</taxon>
        <taxon>Prochlorococcaceae</taxon>
        <taxon>Prochlorococcus</taxon>
    </lineage>
</organism>
<evidence type="ECO:0000313" key="9">
    <source>
        <dbReference type="EMBL" id="ABM72670.1"/>
    </source>
</evidence>
<dbReference type="OrthoDB" id="9809356at2"/>
<keyword evidence="5 7" id="KW-0067">ATP-binding</keyword>
<dbReference type="GO" id="GO:0008841">
    <property type="term" value="F:dihydrofolate synthase activity"/>
    <property type="evidence" value="ECO:0007669"/>
    <property type="project" value="UniProtKB-EC"/>
</dbReference>
<dbReference type="GO" id="GO:0005524">
    <property type="term" value="F:ATP binding"/>
    <property type="evidence" value="ECO:0007669"/>
    <property type="project" value="UniProtKB-KW"/>
</dbReference>
<evidence type="ECO:0000256" key="3">
    <source>
        <dbReference type="ARBA" id="ARBA00022723"/>
    </source>
</evidence>
<dbReference type="AlphaFoldDB" id="A2BY09"/>
<evidence type="ECO:0000256" key="7">
    <source>
        <dbReference type="PIRNR" id="PIRNR001563"/>
    </source>
</evidence>
<name>A2BY09_PROM5</name>
<feature type="domain" description="Mur ligase central" evidence="8">
    <location>
        <begin position="47"/>
        <end position="207"/>
    </location>
</feature>
<dbReference type="InterPro" id="IPR036565">
    <property type="entry name" value="Mur-like_cat_sf"/>
</dbReference>
<gene>
    <name evidence="9" type="primary">folC</name>
    <name evidence="9" type="ordered locus">P9515_14631</name>
</gene>
<accession>A2BY09</accession>
<proteinExistence type="inferred from homology"/>
<dbReference type="HOGENOM" id="CLU_015869_1_1_3"/>
<evidence type="ECO:0000256" key="4">
    <source>
        <dbReference type="ARBA" id="ARBA00022741"/>
    </source>
</evidence>
<dbReference type="InterPro" id="IPR001645">
    <property type="entry name" value="Folylpolyglutamate_synth"/>
</dbReference>
<evidence type="ECO:0000256" key="2">
    <source>
        <dbReference type="ARBA" id="ARBA00022598"/>
    </source>
</evidence>
<dbReference type="GO" id="GO:0004326">
    <property type="term" value="F:tetrahydrofolylpolyglutamate synthase activity"/>
    <property type="evidence" value="ECO:0007669"/>
    <property type="project" value="UniProtKB-EC"/>
</dbReference>
<evidence type="ECO:0000256" key="5">
    <source>
        <dbReference type="ARBA" id="ARBA00022840"/>
    </source>
</evidence>
<dbReference type="PANTHER" id="PTHR11136:SF0">
    <property type="entry name" value="DIHYDROFOLATE SYNTHETASE-RELATED"/>
    <property type="match status" value="1"/>
</dbReference>
<evidence type="ECO:0000256" key="6">
    <source>
        <dbReference type="ARBA" id="ARBA00022842"/>
    </source>
</evidence>
<dbReference type="EC" id="6.3.2.17" evidence="9"/>
<dbReference type="GeneID" id="60201505"/>
<keyword evidence="3" id="KW-0479">Metal-binding</keyword>
<keyword evidence="6" id="KW-0460">Magnesium</keyword>
<dbReference type="RefSeq" id="WP_011820767.1">
    <property type="nucleotide sequence ID" value="NC_008817.1"/>
</dbReference>
<dbReference type="GO" id="GO:0046872">
    <property type="term" value="F:metal ion binding"/>
    <property type="evidence" value="ECO:0007669"/>
    <property type="project" value="UniProtKB-KW"/>
</dbReference>
<dbReference type="KEGG" id="pmc:P9515_14631"/>
<dbReference type="Proteomes" id="UP000001589">
    <property type="component" value="Chromosome"/>
</dbReference>
<dbReference type="SUPFAM" id="SSF53244">
    <property type="entry name" value="MurD-like peptide ligases, peptide-binding domain"/>
    <property type="match status" value="1"/>
</dbReference>
<dbReference type="eggNOG" id="COG0285">
    <property type="taxonomic scope" value="Bacteria"/>
</dbReference>
<dbReference type="SUPFAM" id="SSF53623">
    <property type="entry name" value="MurD-like peptide ligases, catalytic domain"/>
    <property type="match status" value="1"/>
</dbReference>
<sequence length="410" mass="46784">MKKENFKNFDLLSPKFERQNIHLGLSRIKKALKKLNDPCKNIPAIQVVGTNGKGSITAFIENILYEEKKNIGVTTSPHLLDICERIRVNKENIHKEEFESLFKKIATYLSIYKLSPFEQIICCALVFFDMKKVDLLILEAGLGGRLDATTAHNLRPIIAIGNIDLDHKEYLGDSIEKITKEKVAVIEKNAFVISFRQKTKVEEIIKARAKKVGAQIIWKESLSNEIELGLNGAFQRQNAAVAIGVIEALNNLGFNVRECSIKEGLKNTKWNGRLEIINCLNKKILVDSAHNYSAAMALSEERKTWNNQEEGVYWILGVQKSKDIVSMLKVLIKKNDHILLVPVPNQTCWRLEDLLDNAELENLNIIDFEKIDYAFNYLLELRTWPKCHPVLTGSIFLVSEFIKFANNQNY</sequence>
<dbReference type="InterPro" id="IPR036615">
    <property type="entry name" value="Mur_ligase_C_dom_sf"/>
</dbReference>
<dbReference type="GO" id="GO:0005737">
    <property type="term" value="C:cytoplasm"/>
    <property type="evidence" value="ECO:0007669"/>
    <property type="project" value="TreeGrafter"/>
</dbReference>
<dbReference type="EC" id="6.3.2.12" evidence="9"/>
<keyword evidence="2 7" id="KW-0436">Ligase</keyword>
<dbReference type="InterPro" id="IPR013221">
    <property type="entry name" value="Mur_ligase_cen"/>
</dbReference>
<dbReference type="PIRSF" id="PIRSF001563">
    <property type="entry name" value="Folylpolyglu_synth"/>
    <property type="match status" value="1"/>
</dbReference>
<dbReference type="Gene3D" id="3.40.1190.10">
    <property type="entry name" value="Mur-like, catalytic domain"/>
    <property type="match status" value="1"/>
</dbReference>
<dbReference type="STRING" id="167542.P9515_14631"/>
<protein>
    <submittedName>
        <fullName evidence="9">Putative bifunctional Dihydrofolate/Folylpolyglutamate synthase</fullName>
        <ecNumber evidence="9">6.3.2.12</ecNumber>
        <ecNumber evidence="9">6.3.2.17</ecNumber>
    </submittedName>
</protein>
<evidence type="ECO:0000256" key="1">
    <source>
        <dbReference type="ARBA" id="ARBA00008276"/>
    </source>
</evidence>